<keyword evidence="5 7" id="KW-0067">ATP-binding</keyword>
<dbReference type="RefSeq" id="WP_343768774.1">
    <property type="nucleotide sequence ID" value="NZ_BAAACF010000001.1"/>
</dbReference>
<dbReference type="Gene3D" id="3.40.50.300">
    <property type="entry name" value="P-loop containing nucleotide triphosphate hydrolases"/>
    <property type="match status" value="1"/>
</dbReference>
<evidence type="ECO:0000256" key="2">
    <source>
        <dbReference type="ARBA" id="ARBA00022679"/>
    </source>
</evidence>
<feature type="binding site" evidence="7">
    <location>
        <position position="14"/>
    </location>
    <ligand>
        <name>Mg(2+)</name>
        <dbReference type="ChEBI" id="CHEBI:18420"/>
    </ligand>
</feature>
<proteinExistence type="inferred from homology"/>
<feature type="binding site" evidence="7">
    <location>
        <position position="32"/>
    </location>
    <ligand>
        <name>substrate</name>
    </ligand>
</feature>
<organism evidence="8 9">
    <name type="scientific">Clostridium malenominatum</name>
    <dbReference type="NCBI Taxonomy" id="1539"/>
    <lineage>
        <taxon>Bacteria</taxon>
        <taxon>Bacillati</taxon>
        <taxon>Bacillota</taxon>
        <taxon>Clostridia</taxon>
        <taxon>Eubacteriales</taxon>
        <taxon>Clostridiaceae</taxon>
        <taxon>Clostridium</taxon>
    </lineage>
</organism>
<evidence type="ECO:0000313" key="9">
    <source>
        <dbReference type="Proteomes" id="UP001500339"/>
    </source>
</evidence>
<feature type="binding site" evidence="7">
    <location>
        <position position="56"/>
    </location>
    <ligand>
        <name>substrate</name>
    </ligand>
</feature>
<gene>
    <name evidence="7" type="primary">aroK</name>
    <name evidence="8" type="ORF">GCM10008905_16910</name>
</gene>
<dbReference type="InterPro" id="IPR031322">
    <property type="entry name" value="Shikimate/glucono_kinase"/>
</dbReference>
<evidence type="ECO:0000256" key="1">
    <source>
        <dbReference type="ARBA" id="ARBA00022605"/>
    </source>
</evidence>
<comment type="caution">
    <text evidence="8">The sequence shown here is derived from an EMBL/GenBank/DDBJ whole genome shotgun (WGS) entry which is preliminary data.</text>
</comment>
<dbReference type="HAMAP" id="MF_00109">
    <property type="entry name" value="Shikimate_kinase"/>
    <property type="match status" value="1"/>
</dbReference>
<name>A0ABN1IY65_9CLOT</name>
<dbReference type="Pfam" id="PF01202">
    <property type="entry name" value="SKI"/>
    <property type="match status" value="1"/>
</dbReference>
<dbReference type="EMBL" id="BAAACF010000001">
    <property type="protein sequence ID" value="GAA0723822.1"/>
    <property type="molecule type" value="Genomic_DNA"/>
</dbReference>
<comment type="catalytic activity">
    <reaction evidence="7">
        <text>shikimate + ATP = 3-phosphoshikimate + ADP + H(+)</text>
        <dbReference type="Rhea" id="RHEA:13121"/>
        <dbReference type="ChEBI" id="CHEBI:15378"/>
        <dbReference type="ChEBI" id="CHEBI:30616"/>
        <dbReference type="ChEBI" id="CHEBI:36208"/>
        <dbReference type="ChEBI" id="CHEBI:145989"/>
        <dbReference type="ChEBI" id="CHEBI:456216"/>
        <dbReference type="EC" id="2.7.1.71"/>
    </reaction>
</comment>
<dbReference type="InterPro" id="IPR027417">
    <property type="entry name" value="P-loop_NTPase"/>
</dbReference>
<comment type="subcellular location">
    <subcellularLocation>
        <location evidence="7">Cytoplasm</location>
    </subcellularLocation>
</comment>
<feature type="binding site" evidence="7">
    <location>
        <position position="132"/>
    </location>
    <ligand>
        <name>substrate</name>
    </ligand>
</feature>
<dbReference type="InterPro" id="IPR000623">
    <property type="entry name" value="Shikimate_kinase/TSH1"/>
</dbReference>
<keyword evidence="7" id="KW-0460">Magnesium</keyword>
<keyword evidence="9" id="KW-1185">Reference proteome</keyword>
<protein>
    <recommendedName>
        <fullName evidence="7">Shikimate kinase</fullName>
        <shortName evidence="7">SK</shortName>
        <ecNumber evidence="7">2.7.1.71</ecNumber>
    </recommendedName>
</protein>
<dbReference type="PANTHER" id="PTHR21087:SF16">
    <property type="entry name" value="SHIKIMATE KINASE 1, CHLOROPLASTIC"/>
    <property type="match status" value="1"/>
</dbReference>
<comment type="subunit">
    <text evidence="7">Monomer.</text>
</comment>
<feature type="binding site" evidence="7">
    <location>
        <position position="78"/>
    </location>
    <ligand>
        <name>substrate</name>
    </ligand>
</feature>
<evidence type="ECO:0000313" key="8">
    <source>
        <dbReference type="EMBL" id="GAA0723822.1"/>
    </source>
</evidence>
<dbReference type="CDD" id="cd00464">
    <property type="entry name" value="SK"/>
    <property type="match status" value="1"/>
</dbReference>
<comment type="pathway">
    <text evidence="7">Metabolic intermediate biosynthesis; chorismate biosynthesis; chorismate from D-erythrose 4-phosphate and phosphoenolpyruvate: step 5/7.</text>
</comment>
<feature type="binding site" evidence="7">
    <location>
        <position position="114"/>
    </location>
    <ligand>
        <name>ATP</name>
        <dbReference type="ChEBI" id="CHEBI:30616"/>
    </ligand>
</feature>
<evidence type="ECO:0000256" key="3">
    <source>
        <dbReference type="ARBA" id="ARBA00022741"/>
    </source>
</evidence>
<sequence>MNIILIGMPGSGKSTVGEKLREVTNFKLMDTDTYIENKTGYSIETIFKDKGEKYFRELEREVLCEIINYDGYVISTGGGFPIYNNNMELLNKIGFTIFLRIPIEELIKKDLSDRPLLAKSKEEALKKLYKERLPIYNKARLIVDSNNTTVESIVKNIIDKIK</sequence>
<keyword evidence="1 7" id="KW-0028">Amino-acid biosynthesis</keyword>
<reference evidence="8 9" key="1">
    <citation type="journal article" date="2019" name="Int. J. Syst. Evol. Microbiol.">
        <title>The Global Catalogue of Microorganisms (GCM) 10K type strain sequencing project: providing services to taxonomists for standard genome sequencing and annotation.</title>
        <authorList>
            <consortium name="The Broad Institute Genomics Platform"/>
            <consortium name="The Broad Institute Genome Sequencing Center for Infectious Disease"/>
            <person name="Wu L."/>
            <person name="Ma J."/>
        </authorList>
    </citation>
    <scope>NUCLEOTIDE SEQUENCE [LARGE SCALE GENOMIC DNA]</scope>
    <source>
        <strain evidence="8 9">JCM 1405</strain>
    </source>
</reference>
<evidence type="ECO:0000256" key="5">
    <source>
        <dbReference type="ARBA" id="ARBA00022840"/>
    </source>
</evidence>
<dbReference type="PANTHER" id="PTHR21087">
    <property type="entry name" value="SHIKIMATE KINASE"/>
    <property type="match status" value="1"/>
</dbReference>
<accession>A0ABN1IY65</accession>
<keyword evidence="6 7" id="KW-0057">Aromatic amino acid biosynthesis</keyword>
<evidence type="ECO:0000256" key="6">
    <source>
        <dbReference type="ARBA" id="ARBA00023141"/>
    </source>
</evidence>
<dbReference type="Proteomes" id="UP001500339">
    <property type="component" value="Unassembled WGS sequence"/>
</dbReference>
<comment type="function">
    <text evidence="7">Catalyzes the specific phosphorylation of the 3-hydroxyl group of shikimic acid using ATP as a cosubstrate.</text>
</comment>
<dbReference type="PRINTS" id="PR01100">
    <property type="entry name" value="SHIKIMTKNASE"/>
</dbReference>
<keyword evidence="7" id="KW-0963">Cytoplasm</keyword>
<evidence type="ECO:0000256" key="7">
    <source>
        <dbReference type="HAMAP-Rule" id="MF_00109"/>
    </source>
</evidence>
<keyword evidence="2 7" id="KW-0808">Transferase</keyword>
<comment type="caution">
    <text evidence="7">Lacks conserved residue(s) required for the propagation of feature annotation.</text>
</comment>
<comment type="cofactor">
    <cofactor evidence="7">
        <name>Mg(2+)</name>
        <dbReference type="ChEBI" id="CHEBI:18420"/>
    </cofactor>
    <text evidence="7">Binds 1 Mg(2+) ion per subunit.</text>
</comment>
<dbReference type="EC" id="2.7.1.71" evidence="7"/>
<evidence type="ECO:0000256" key="4">
    <source>
        <dbReference type="ARBA" id="ARBA00022777"/>
    </source>
</evidence>
<comment type="similarity">
    <text evidence="7">Belongs to the shikimate kinase family.</text>
</comment>
<keyword evidence="4 7" id="KW-0418">Kinase</keyword>
<dbReference type="SUPFAM" id="SSF52540">
    <property type="entry name" value="P-loop containing nucleoside triphosphate hydrolases"/>
    <property type="match status" value="1"/>
</dbReference>
<dbReference type="GO" id="GO:0016301">
    <property type="term" value="F:kinase activity"/>
    <property type="evidence" value="ECO:0007669"/>
    <property type="project" value="UniProtKB-KW"/>
</dbReference>
<feature type="binding site" evidence="7">
    <location>
        <begin position="10"/>
        <end position="15"/>
    </location>
    <ligand>
        <name>ATP</name>
        <dbReference type="ChEBI" id="CHEBI:30616"/>
    </ligand>
</feature>
<keyword evidence="7" id="KW-0479">Metal-binding</keyword>
<keyword evidence="3 7" id="KW-0547">Nucleotide-binding</keyword>